<evidence type="ECO:0000313" key="2">
    <source>
        <dbReference type="Proteomes" id="UP000681075"/>
    </source>
</evidence>
<evidence type="ECO:0008006" key="3">
    <source>
        <dbReference type="Google" id="ProtNLM"/>
    </source>
</evidence>
<protein>
    <recommendedName>
        <fullName evidence="3">DUF1499 domain-containing protein</fullName>
    </recommendedName>
</protein>
<proteinExistence type="predicted"/>
<dbReference type="Pfam" id="PF07386">
    <property type="entry name" value="DUF1499"/>
    <property type="match status" value="1"/>
</dbReference>
<dbReference type="EMBL" id="BOPV01000001">
    <property type="protein sequence ID" value="GIL38091.1"/>
    <property type="molecule type" value="Genomic_DNA"/>
</dbReference>
<name>A0A8S8X8F0_9PROT</name>
<keyword evidence="2" id="KW-1185">Reference proteome</keyword>
<dbReference type="Proteomes" id="UP000681075">
    <property type="component" value="Unassembled WGS sequence"/>
</dbReference>
<dbReference type="AlphaFoldDB" id="A0A8S8X8F0"/>
<evidence type="ECO:0000313" key="1">
    <source>
        <dbReference type="EMBL" id="GIL38091.1"/>
    </source>
</evidence>
<reference evidence="1" key="1">
    <citation type="submission" date="2021-02" db="EMBL/GenBank/DDBJ databases">
        <title>Genome sequence of Rhodospirillales sp. strain TMPK1 isolated from soil.</title>
        <authorList>
            <person name="Nakai R."/>
            <person name="Kusada H."/>
            <person name="Tamaki H."/>
        </authorList>
    </citation>
    <scope>NUCLEOTIDE SEQUENCE</scope>
    <source>
        <strain evidence="1">TMPK1</strain>
    </source>
</reference>
<sequence length="160" mass="17648">MMLLKSLLATLFALVLLALGWRLYLHLHMPALIERYGRPVDFATLQRSNAPHDYLRALAEDAPKAPADAPPLLLPQAPQIVAGTIQTLFGDRILARNGNDFALLDRTPLLGFPDFITLSVRSGPTGSRVLAYSTSVYGHADFGTNRRRIDAWLATLDEAR</sequence>
<dbReference type="RefSeq" id="WP_420241026.1">
    <property type="nucleotide sequence ID" value="NZ_BOPV01000001.1"/>
</dbReference>
<gene>
    <name evidence="1" type="ORF">TMPK1_03280</name>
</gene>
<dbReference type="InterPro" id="IPR010865">
    <property type="entry name" value="DUF1499"/>
</dbReference>
<organism evidence="1 2">
    <name type="scientific">Roseiterribacter gracilis</name>
    <dbReference type="NCBI Taxonomy" id="2812848"/>
    <lineage>
        <taxon>Bacteria</taxon>
        <taxon>Pseudomonadati</taxon>
        <taxon>Pseudomonadota</taxon>
        <taxon>Alphaproteobacteria</taxon>
        <taxon>Rhodospirillales</taxon>
        <taxon>Roseiterribacteraceae</taxon>
        <taxon>Roseiterribacter</taxon>
    </lineage>
</organism>
<comment type="caution">
    <text evidence="1">The sequence shown here is derived from an EMBL/GenBank/DDBJ whole genome shotgun (WGS) entry which is preliminary data.</text>
</comment>
<accession>A0A8S8X8F0</accession>